<evidence type="ECO:0000256" key="1">
    <source>
        <dbReference type="ARBA" id="ARBA00023027"/>
    </source>
</evidence>
<dbReference type="Proteomes" id="UP000447434">
    <property type="component" value="Chromosome 2"/>
</dbReference>
<dbReference type="SUPFAM" id="SSF52200">
    <property type="entry name" value="Toll/Interleukin receptor TIR domain"/>
    <property type="match status" value="1"/>
</dbReference>
<dbReference type="SMART" id="SM00255">
    <property type="entry name" value="TIR"/>
    <property type="match status" value="1"/>
</dbReference>
<dbReference type="Gene3D" id="3.40.50.10140">
    <property type="entry name" value="Toll/interleukin-1 receptor homology (TIR) domain"/>
    <property type="match status" value="1"/>
</dbReference>
<dbReference type="Pfam" id="PF01582">
    <property type="entry name" value="TIR"/>
    <property type="match status" value="1"/>
</dbReference>
<dbReference type="PROSITE" id="PS50104">
    <property type="entry name" value="TIR"/>
    <property type="match status" value="1"/>
</dbReference>
<dbReference type="InterPro" id="IPR035897">
    <property type="entry name" value="Toll_tir_struct_dom_sf"/>
</dbReference>
<dbReference type="FunFam" id="3.40.50.10140:FF:000007">
    <property type="entry name" value="Disease resistance protein (TIR-NBS-LRR class)"/>
    <property type="match status" value="1"/>
</dbReference>
<dbReference type="OrthoDB" id="1678688at2759"/>
<reference evidence="3" key="1">
    <citation type="journal article" date="2020" name="Nat. Commun.">
        <title>Genome sequence of the cluster root forming white lupin.</title>
        <authorList>
            <person name="Hufnagel B."/>
            <person name="Marques A."/>
            <person name="Soriano A."/>
            <person name="Marques L."/>
            <person name="Divol F."/>
            <person name="Doumas P."/>
            <person name="Sallet E."/>
            <person name="Mancinotti D."/>
            <person name="Carrere S."/>
            <person name="Marande W."/>
            <person name="Arribat S."/>
            <person name="Keller J."/>
            <person name="Huneau C."/>
            <person name="Blein T."/>
            <person name="Aime D."/>
            <person name="Laguerre M."/>
            <person name="Taylor J."/>
            <person name="Schubert V."/>
            <person name="Nelson M."/>
            <person name="Geu-Flores F."/>
            <person name="Crespi M."/>
            <person name="Gallardo-Guerrero K."/>
            <person name="Delaux P.-M."/>
            <person name="Salse J."/>
            <person name="Berges H."/>
            <person name="Guyot R."/>
            <person name="Gouzy J."/>
            <person name="Peret B."/>
        </authorList>
    </citation>
    <scope>NUCLEOTIDE SEQUENCE [LARGE SCALE GENOMIC DNA]</scope>
    <source>
        <strain evidence="3">cv. Amiga</strain>
    </source>
</reference>
<dbReference type="AlphaFoldDB" id="A0A6A5MSD4"/>
<organism evidence="2 3">
    <name type="scientific">Lupinus albus</name>
    <name type="common">White lupine</name>
    <name type="synonym">Lupinus termis</name>
    <dbReference type="NCBI Taxonomy" id="3870"/>
    <lineage>
        <taxon>Eukaryota</taxon>
        <taxon>Viridiplantae</taxon>
        <taxon>Streptophyta</taxon>
        <taxon>Embryophyta</taxon>
        <taxon>Tracheophyta</taxon>
        <taxon>Spermatophyta</taxon>
        <taxon>Magnoliopsida</taxon>
        <taxon>eudicotyledons</taxon>
        <taxon>Gunneridae</taxon>
        <taxon>Pentapetalae</taxon>
        <taxon>rosids</taxon>
        <taxon>fabids</taxon>
        <taxon>Fabales</taxon>
        <taxon>Fabaceae</taxon>
        <taxon>Papilionoideae</taxon>
        <taxon>50 kb inversion clade</taxon>
        <taxon>genistoids sensu lato</taxon>
        <taxon>core genistoids</taxon>
        <taxon>Genisteae</taxon>
        <taxon>Lupinus</taxon>
    </lineage>
</organism>
<accession>A0A6A5MSD4</accession>
<sequence length="240" mass="27922">MALPNHEMFISFRGEDTRKTFTSHLNSAMERLDIRTYIDNNLERGDTISMTLLKAIENAKLSLIIFSKNYANSKWCLDELVKIVECAKTKGQIIMPVFYDVSPSDVRHQTGTYEEAFSKHEENVEEEKKIKKWRKCLVVAANCAGWDCYVDNRTESEIVEGIARKVLEKLDKVYVGDIDQEIKKNEQLLEAQQQYFDIAICYDKQIRDDLQATKLRVAKLKYDRCARLLRFDFDLNGSKV</sequence>
<evidence type="ECO:0000313" key="3">
    <source>
        <dbReference type="Proteomes" id="UP000447434"/>
    </source>
</evidence>
<gene>
    <name evidence="2" type="ORF">Lalb_Chr02g0157621</name>
</gene>
<dbReference type="PANTHER" id="PTHR32009">
    <property type="entry name" value="TMV RESISTANCE PROTEIN N-LIKE"/>
    <property type="match status" value="1"/>
</dbReference>
<dbReference type="PANTHER" id="PTHR32009:SF155">
    <property type="entry name" value="DISEASE RESISTANCE PROTEIN (TIR-NBS-LRR CLASS)"/>
    <property type="match status" value="1"/>
</dbReference>
<dbReference type="InterPro" id="IPR000157">
    <property type="entry name" value="TIR_dom"/>
</dbReference>
<comment type="caution">
    <text evidence="2">The sequence shown here is derived from an EMBL/GenBank/DDBJ whole genome shotgun (WGS) entry which is preliminary data.</text>
</comment>
<protein>
    <submittedName>
        <fullName evidence="2">Putative TIR domain-containing protein</fullName>
    </submittedName>
</protein>
<name>A0A6A5MSD4_LUPAL</name>
<keyword evidence="1" id="KW-0520">NAD</keyword>
<dbReference type="EMBL" id="WOCE01000002">
    <property type="protein sequence ID" value="KAE9619849.1"/>
    <property type="molecule type" value="Genomic_DNA"/>
</dbReference>
<evidence type="ECO:0000313" key="2">
    <source>
        <dbReference type="EMBL" id="KAE9619849.1"/>
    </source>
</evidence>
<keyword evidence="3" id="KW-1185">Reference proteome</keyword>
<proteinExistence type="predicted"/>
<dbReference type="GO" id="GO:0007165">
    <property type="term" value="P:signal transduction"/>
    <property type="evidence" value="ECO:0007669"/>
    <property type="project" value="InterPro"/>
</dbReference>